<dbReference type="AlphaFoldDB" id="A0A3G6ZE81"/>
<dbReference type="PANTHER" id="PTHR33790:SF1">
    <property type="entry name" value="PROTEIN EARLY RESPONSIVE TO DEHYDRATION 15"/>
    <property type="match status" value="1"/>
</dbReference>
<evidence type="ECO:0000313" key="1">
    <source>
        <dbReference type="EMBL" id="AZC11030.1"/>
    </source>
</evidence>
<protein>
    <submittedName>
        <fullName evidence="1">ERD</fullName>
    </submittedName>
</protein>
<organism evidence="1">
    <name type="scientific">Hosta ventricosa</name>
    <name type="common">blue plantain lily</name>
    <dbReference type="NCBI Taxonomy" id="39527"/>
    <lineage>
        <taxon>Eukaryota</taxon>
        <taxon>Viridiplantae</taxon>
        <taxon>Streptophyta</taxon>
        <taxon>Embryophyta</taxon>
        <taxon>Tracheophyta</taxon>
        <taxon>Spermatophyta</taxon>
        <taxon>Magnoliopsida</taxon>
        <taxon>Liliopsida</taxon>
        <taxon>Asparagales</taxon>
        <taxon>Asparagaceae</taxon>
        <taxon>Agavoideae</taxon>
        <taxon>Hosta</taxon>
    </lineage>
</organism>
<accession>A0A3G6ZE81</accession>
<reference evidence="1" key="1">
    <citation type="submission" date="2018-02" db="EMBL/GenBank/DDBJ databases">
        <authorList>
            <person name="Zhuang Q."/>
        </authorList>
    </citation>
    <scope>NUCLEOTIDE SEQUENCE</scope>
    <source>
        <tissue evidence="1">Root</tissue>
    </source>
</reference>
<dbReference type="InterPro" id="IPR040414">
    <property type="entry name" value="CID1/CID2"/>
</dbReference>
<proteinExistence type="evidence at transcript level"/>
<sequence length="144" mass="16488">MDVISGRFTSTLNPFAAPYVPSEYSAVEDFSDEWWGLVKSSPWFRDYWLRECFEEEEEPDATDLDFLNICGPAIDDTDSLFQSDPSLSSREEMKGMKSKMELAVLGAEKWRGPRGEMVGPRHCEKKAAKIMNVKVSPRMIQQPR</sequence>
<gene>
    <name evidence="1" type="primary">ERD</name>
</gene>
<name>A0A3G6ZE81_9ASPA</name>
<dbReference type="EMBL" id="MG995748">
    <property type="protein sequence ID" value="AZC11030.1"/>
    <property type="molecule type" value="mRNA"/>
</dbReference>
<dbReference type="PANTHER" id="PTHR33790">
    <property type="entry name" value="OS05G0344200 PROTEIN"/>
    <property type="match status" value="1"/>
</dbReference>